<sequence length="349" mass="38816">MTPEKFEGLHSLLEEHLTKPYVVREPLPSRARLAITLRYLVSGMYMQDVALEFRVGISTVSATVHSTCRLLWTTLQPLYLKVATTEKWEEVARGFKEKCNFPNCVGAVDGKHVQIQAPPHSGSLYYNYKGTYSIVLLAVADSNLKYVMIDVGAYGRQSDGGTLSMSRFGKCLEGGGLGLPGPEHLPGTQTAAPHVFVGDEAFQLRPDFLRPYSGRSQSEEKRIFNYRLSRARRCVENTFGVMVSRFRVFRRSINLLPSNVDNVVMACCVLHNFLRDDVVYMSATSDDEPQDAANVQLCSDGGSSMLDLQPPCGHNYSRTAAETRDLFSCYFSSPCGAVPWQRTSAGLRN</sequence>
<evidence type="ECO:0000256" key="6">
    <source>
        <dbReference type="ARBA" id="ARBA00022801"/>
    </source>
</evidence>
<accession>A0AAQ4EG27</accession>
<evidence type="ECO:0000259" key="8">
    <source>
        <dbReference type="Pfam" id="PF13359"/>
    </source>
</evidence>
<keyword evidence="6" id="KW-0378">Hydrolase</keyword>
<dbReference type="GO" id="GO:0016787">
    <property type="term" value="F:hydrolase activity"/>
    <property type="evidence" value="ECO:0007669"/>
    <property type="project" value="UniProtKB-KW"/>
</dbReference>
<evidence type="ECO:0000256" key="4">
    <source>
        <dbReference type="ARBA" id="ARBA00022722"/>
    </source>
</evidence>
<dbReference type="Pfam" id="PF13359">
    <property type="entry name" value="DDE_Tnp_4"/>
    <property type="match status" value="1"/>
</dbReference>
<dbReference type="GO" id="GO:0004518">
    <property type="term" value="F:nuclease activity"/>
    <property type="evidence" value="ECO:0007669"/>
    <property type="project" value="UniProtKB-KW"/>
</dbReference>
<keyword evidence="5" id="KW-0479">Metal-binding</keyword>
<keyword evidence="4" id="KW-0540">Nuclease</keyword>
<dbReference type="PANTHER" id="PTHR22930">
    <property type="match status" value="1"/>
</dbReference>
<dbReference type="AlphaFoldDB" id="A0AAQ4EG27"/>
<evidence type="ECO:0000313" key="9">
    <source>
        <dbReference type="EMBL" id="KAK8773621.1"/>
    </source>
</evidence>
<keyword evidence="10" id="KW-1185">Reference proteome</keyword>
<dbReference type="InterPro" id="IPR045249">
    <property type="entry name" value="HARBI1-like"/>
</dbReference>
<organism evidence="9 10">
    <name type="scientific">Amblyomma americanum</name>
    <name type="common">Lone star tick</name>
    <dbReference type="NCBI Taxonomy" id="6943"/>
    <lineage>
        <taxon>Eukaryota</taxon>
        <taxon>Metazoa</taxon>
        <taxon>Ecdysozoa</taxon>
        <taxon>Arthropoda</taxon>
        <taxon>Chelicerata</taxon>
        <taxon>Arachnida</taxon>
        <taxon>Acari</taxon>
        <taxon>Parasitiformes</taxon>
        <taxon>Ixodida</taxon>
        <taxon>Ixodoidea</taxon>
        <taxon>Ixodidae</taxon>
        <taxon>Amblyomminae</taxon>
        <taxon>Amblyomma</taxon>
    </lineage>
</organism>
<protein>
    <recommendedName>
        <fullName evidence="8">DDE Tnp4 domain-containing protein</fullName>
    </recommendedName>
</protein>
<feature type="domain" description="DDE Tnp4" evidence="8">
    <location>
        <begin position="108"/>
        <end position="272"/>
    </location>
</feature>
<evidence type="ECO:0000256" key="5">
    <source>
        <dbReference type="ARBA" id="ARBA00022723"/>
    </source>
</evidence>
<proteinExistence type="inferred from homology"/>
<keyword evidence="7" id="KW-0539">Nucleus</keyword>
<dbReference type="InterPro" id="IPR027806">
    <property type="entry name" value="HARBI1_dom"/>
</dbReference>
<evidence type="ECO:0000256" key="7">
    <source>
        <dbReference type="ARBA" id="ARBA00023242"/>
    </source>
</evidence>
<gene>
    <name evidence="9" type="ORF">V5799_011850</name>
</gene>
<dbReference type="GO" id="GO:0046872">
    <property type="term" value="F:metal ion binding"/>
    <property type="evidence" value="ECO:0007669"/>
    <property type="project" value="UniProtKB-KW"/>
</dbReference>
<comment type="subcellular location">
    <subcellularLocation>
        <location evidence="2">Nucleus</location>
    </subcellularLocation>
</comment>
<comment type="similarity">
    <text evidence="3">Belongs to the HARBI1 family.</text>
</comment>
<evidence type="ECO:0000256" key="3">
    <source>
        <dbReference type="ARBA" id="ARBA00006958"/>
    </source>
</evidence>
<dbReference type="GO" id="GO:0005634">
    <property type="term" value="C:nucleus"/>
    <property type="evidence" value="ECO:0007669"/>
    <property type="project" value="UniProtKB-SubCell"/>
</dbReference>
<evidence type="ECO:0000256" key="2">
    <source>
        <dbReference type="ARBA" id="ARBA00004123"/>
    </source>
</evidence>
<evidence type="ECO:0000256" key="1">
    <source>
        <dbReference type="ARBA" id="ARBA00001968"/>
    </source>
</evidence>
<evidence type="ECO:0000313" key="10">
    <source>
        <dbReference type="Proteomes" id="UP001321473"/>
    </source>
</evidence>
<dbReference type="EMBL" id="JARKHS020016570">
    <property type="protein sequence ID" value="KAK8773621.1"/>
    <property type="molecule type" value="Genomic_DNA"/>
</dbReference>
<name>A0AAQ4EG27_AMBAM</name>
<dbReference type="Proteomes" id="UP001321473">
    <property type="component" value="Unassembled WGS sequence"/>
</dbReference>
<dbReference type="PANTHER" id="PTHR22930:SF269">
    <property type="entry name" value="NUCLEASE HARBI1-LIKE PROTEIN"/>
    <property type="match status" value="1"/>
</dbReference>
<comment type="cofactor">
    <cofactor evidence="1">
        <name>a divalent metal cation</name>
        <dbReference type="ChEBI" id="CHEBI:60240"/>
    </cofactor>
</comment>
<comment type="caution">
    <text evidence="9">The sequence shown here is derived from an EMBL/GenBank/DDBJ whole genome shotgun (WGS) entry which is preliminary data.</text>
</comment>
<reference evidence="9 10" key="1">
    <citation type="journal article" date="2023" name="Arcadia Sci">
        <title>De novo assembly of a long-read Amblyomma americanum tick genome.</title>
        <authorList>
            <person name="Chou S."/>
            <person name="Poskanzer K.E."/>
            <person name="Rollins M."/>
            <person name="Thuy-Boun P.S."/>
        </authorList>
    </citation>
    <scope>NUCLEOTIDE SEQUENCE [LARGE SCALE GENOMIC DNA]</scope>
    <source>
        <strain evidence="9">F_SG_1</strain>
        <tissue evidence="9">Salivary glands</tissue>
    </source>
</reference>